<keyword evidence="14" id="KW-1185">Reference proteome</keyword>
<proteinExistence type="inferred from homology"/>
<dbReference type="GO" id="GO:0005524">
    <property type="term" value="F:ATP binding"/>
    <property type="evidence" value="ECO:0007669"/>
    <property type="project" value="UniProtKB-KW"/>
</dbReference>
<name>A0A452EK33_CAPHI</name>
<evidence type="ECO:0000256" key="4">
    <source>
        <dbReference type="ARBA" id="ARBA00022741"/>
    </source>
</evidence>
<dbReference type="PANTHER" id="PTHR47959:SF19">
    <property type="entry name" value="NUCLEOLAR RNA HELICASE 2-A"/>
    <property type="match status" value="1"/>
</dbReference>
<evidence type="ECO:0000256" key="8">
    <source>
        <dbReference type="PROSITE-ProRule" id="PRU00552"/>
    </source>
</evidence>
<feature type="region of interest" description="Disordered" evidence="9">
    <location>
        <begin position="117"/>
        <end position="152"/>
    </location>
</feature>
<dbReference type="Proteomes" id="UP000291000">
    <property type="component" value="Unassembled WGS sequence"/>
</dbReference>
<feature type="compositionally biased region" description="Basic and acidic residues" evidence="9">
    <location>
        <begin position="62"/>
        <end position="72"/>
    </location>
</feature>
<dbReference type="InterPro" id="IPR014014">
    <property type="entry name" value="RNA_helicase_DEAD_Q_motif"/>
</dbReference>
<dbReference type="PANTHER" id="PTHR47959">
    <property type="entry name" value="ATP-DEPENDENT RNA HELICASE RHLE-RELATED"/>
    <property type="match status" value="1"/>
</dbReference>
<dbReference type="Pfam" id="PF00270">
    <property type="entry name" value="DEAD"/>
    <property type="match status" value="2"/>
</dbReference>
<keyword evidence="5" id="KW-0378">Hydrolase</keyword>
<feature type="domain" description="Helicase ATP-binding" evidence="10">
    <location>
        <begin position="183"/>
        <end position="336"/>
    </location>
</feature>
<dbReference type="PROSITE" id="PS51192">
    <property type="entry name" value="HELICASE_ATP_BIND_1"/>
    <property type="match status" value="1"/>
</dbReference>
<organism evidence="13 14">
    <name type="scientific">Capra hircus</name>
    <name type="common">Goat</name>
    <dbReference type="NCBI Taxonomy" id="9925"/>
    <lineage>
        <taxon>Eukaryota</taxon>
        <taxon>Metazoa</taxon>
        <taxon>Chordata</taxon>
        <taxon>Craniata</taxon>
        <taxon>Vertebrata</taxon>
        <taxon>Euteleostomi</taxon>
        <taxon>Mammalia</taxon>
        <taxon>Eutheria</taxon>
        <taxon>Laurasiatheria</taxon>
        <taxon>Artiodactyla</taxon>
        <taxon>Ruminantia</taxon>
        <taxon>Pecora</taxon>
        <taxon>Bovidae</taxon>
        <taxon>Caprinae</taxon>
        <taxon>Capra</taxon>
    </lineage>
</organism>
<keyword evidence="7" id="KW-0067">ATP-binding</keyword>
<feature type="short sequence motif" description="Q motif" evidence="8">
    <location>
        <begin position="152"/>
        <end position="180"/>
    </location>
</feature>
<evidence type="ECO:0000256" key="6">
    <source>
        <dbReference type="ARBA" id="ARBA00022806"/>
    </source>
</evidence>
<dbReference type="STRING" id="9925.ENSCHIP00000012298"/>
<evidence type="ECO:0000259" key="12">
    <source>
        <dbReference type="PROSITE" id="PS51195"/>
    </source>
</evidence>
<feature type="compositionally biased region" description="Basic and acidic residues" evidence="9">
    <location>
        <begin position="619"/>
        <end position="644"/>
    </location>
</feature>
<dbReference type="GO" id="GO:0016787">
    <property type="term" value="F:hydrolase activity"/>
    <property type="evidence" value="ECO:0007669"/>
    <property type="project" value="UniProtKB-KW"/>
</dbReference>
<dbReference type="GO" id="GO:0003723">
    <property type="term" value="F:RNA binding"/>
    <property type="evidence" value="ECO:0007669"/>
    <property type="project" value="UniProtKB-KW"/>
</dbReference>
<protein>
    <recommendedName>
        <fullName evidence="3">RNA helicase</fullName>
        <ecNumber evidence="3">3.6.4.13</ecNumber>
    </recommendedName>
</protein>
<feature type="compositionally biased region" description="Basic and acidic residues" evidence="9">
    <location>
        <begin position="21"/>
        <end position="42"/>
    </location>
</feature>
<dbReference type="InterPro" id="IPR001650">
    <property type="entry name" value="Helicase_C-like"/>
</dbReference>
<feature type="domain" description="DEAD-box RNA helicase Q" evidence="12">
    <location>
        <begin position="152"/>
        <end position="180"/>
    </location>
</feature>
<reference evidence="13" key="3">
    <citation type="submission" date="2025-09" db="UniProtKB">
        <authorList>
            <consortium name="Ensembl"/>
        </authorList>
    </citation>
    <scope>IDENTIFICATION</scope>
</reference>
<evidence type="ECO:0000259" key="11">
    <source>
        <dbReference type="PROSITE" id="PS51194"/>
    </source>
</evidence>
<dbReference type="CDD" id="cd18787">
    <property type="entry name" value="SF2_C_DEAD"/>
    <property type="match status" value="1"/>
</dbReference>
<dbReference type="CDD" id="cd12936">
    <property type="entry name" value="GUCT_RHII_Gualpha_beta"/>
    <property type="match status" value="1"/>
</dbReference>
<evidence type="ECO:0000256" key="5">
    <source>
        <dbReference type="ARBA" id="ARBA00022801"/>
    </source>
</evidence>
<evidence type="ECO:0000313" key="14">
    <source>
        <dbReference type="Proteomes" id="UP000291000"/>
    </source>
</evidence>
<keyword evidence="6" id="KW-0347">Helicase</keyword>
<dbReference type="PROSITE" id="PS51194">
    <property type="entry name" value="HELICASE_CTER"/>
    <property type="match status" value="1"/>
</dbReference>
<accession>A0A452EK33</accession>
<dbReference type="SMART" id="SM00490">
    <property type="entry name" value="HELICc"/>
    <property type="match status" value="1"/>
</dbReference>
<feature type="domain" description="Helicase C-terminal" evidence="11">
    <location>
        <begin position="350"/>
        <end position="516"/>
    </location>
</feature>
<dbReference type="OMA" id="SVAYKKX"/>
<comment type="similarity">
    <text evidence="2">Belongs to the DEAD box helicase family. DDX21/DDX50 subfamily.</text>
</comment>
<feature type="region of interest" description="Disordered" evidence="9">
    <location>
        <begin position="598"/>
        <end position="666"/>
    </location>
</feature>
<dbReference type="Pfam" id="PF00271">
    <property type="entry name" value="Helicase_C"/>
    <property type="match status" value="1"/>
</dbReference>
<dbReference type="Gene3D" id="3.40.50.300">
    <property type="entry name" value="P-loop containing nucleotide triphosphate hydrolases"/>
    <property type="match status" value="3"/>
</dbReference>
<dbReference type="InterPro" id="IPR050079">
    <property type="entry name" value="DEAD_box_RNA_helicase"/>
</dbReference>
<dbReference type="SUPFAM" id="SSF54928">
    <property type="entry name" value="RNA-binding domain, RBD"/>
    <property type="match status" value="1"/>
</dbReference>
<dbReference type="InterPro" id="IPR012562">
    <property type="entry name" value="GUCT"/>
</dbReference>
<dbReference type="SMART" id="SM00487">
    <property type="entry name" value="DEXDc"/>
    <property type="match status" value="1"/>
</dbReference>
<reference evidence="14" key="1">
    <citation type="submission" date="2016-04" db="EMBL/GenBank/DDBJ databases">
        <title>Polished mammalian reference genomes with single-molecule sequencing and chromosome conformation capture applied to the Capra hircus genome.</title>
        <authorList>
            <person name="Bickhart D.M."/>
            <person name="Koren S."/>
            <person name="Rosen B."/>
            <person name="Hastie A."/>
            <person name="Liachko I."/>
            <person name="Sullivan S.T."/>
            <person name="Burton J."/>
            <person name="Sayre B.L."/>
            <person name="Huson H.J."/>
            <person name="Lee J."/>
            <person name="Lam E."/>
            <person name="Kelley C.M."/>
            <person name="Hutchison J.L."/>
            <person name="Zhou Y."/>
            <person name="Sun J."/>
            <person name="Crisa A."/>
            <person name="Schwartz J.C."/>
            <person name="Hammond J.A."/>
            <person name="Schroeder S.G."/>
            <person name="Liu G.E."/>
            <person name="Dunham M."/>
            <person name="Shendure J."/>
            <person name="Sonstegard T.S."/>
            <person name="Phillippy A.M."/>
            <person name="Van Tassell C.P."/>
            <person name="Smith T.P."/>
        </authorList>
    </citation>
    <scope>NUCLEOTIDE SEQUENCE [LARGE SCALE GENOMIC DNA]</scope>
</reference>
<dbReference type="InterPro" id="IPR011545">
    <property type="entry name" value="DEAD/DEAH_box_helicase_dom"/>
</dbReference>
<evidence type="ECO:0000256" key="2">
    <source>
        <dbReference type="ARBA" id="ARBA00006517"/>
    </source>
</evidence>
<dbReference type="Ensembl" id="ENSCHIT00000020088.1">
    <property type="protein sequence ID" value="ENSCHIP00000012298.1"/>
    <property type="gene ID" value="ENSCHIG00000014104.1"/>
</dbReference>
<feature type="region of interest" description="Disordered" evidence="9">
    <location>
        <begin position="1"/>
        <end position="102"/>
    </location>
</feature>
<evidence type="ECO:0000256" key="9">
    <source>
        <dbReference type="SAM" id="MobiDB-lite"/>
    </source>
</evidence>
<sequence length="736" mass="83024">MPGKLRSDADLESDTAVAEVEMPRKQNEKKGTKEKPKSSKTEEEAEEKEEMISPKAKKVKKKAEPSEVDVHSPKSKKSKKKEEPSEDGIISPKTKVQKKSKEACEKTIVSLKTKTVIKNEEPSEEELEKSPNLKNGFPDSGSDSNSKEQKEGAFSDFPISEETIKLLKACGVTFLFPIQAKTFHCVYSEKDLIAQVWTGTGKTFFFAIPLVEKFLGELQDWKRGHAPQVLIFAPTRELASQVSRDFSDITKHLAVKCHVKDHLQNGRLDLTKLKPVILDEVDQMLDMGLPDQAEEILCVTYKKDSEDNPQTLLFSATCPYWVYNVATKYMKSTYEQVDLTGERMQKTAVTLEHLAIMCHWTQRTAVTGDMRHTSIFCEMKKEAQELSQNVAVRQDAQLPQKQREITLEGFRNGDFGVLVATNVPAHGLDILEVDLVVQSSPPKHVQSYIHRYGAKRTGVCICFYQHKEYQSAQAEQKAGIKFKQIVVPSATEIIKASSKDAIRLLDSVPPTATALAAALARLSGAASVDQRSLINSEAGSVAMTLWCSVEMPNISYAWKELKRQLGEDIDSKVKGMVFLKGKQGVCFDIPTASVAKVQEERRDSRHGPLSVATEQPELEGPREGYQGHRGFRGEREGNRGQERRRSFRGQRSGGGNKSNRFQNKDQKQSFNKAFGQQFEVEDLFGKNRTMLSNVEQHYYQQHYFSYKVKSTLYLLPDHLPSPHVFEREKLHLNDFI</sequence>
<evidence type="ECO:0000256" key="1">
    <source>
        <dbReference type="ARBA" id="ARBA00004496"/>
    </source>
</evidence>
<evidence type="ECO:0000256" key="7">
    <source>
        <dbReference type="ARBA" id="ARBA00022840"/>
    </source>
</evidence>
<dbReference type="SUPFAM" id="SSF52540">
    <property type="entry name" value="P-loop containing nucleoside triphosphate hydrolases"/>
    <property type="match status" value="2"/>
</dbReference>
<dbReference type="EC" id="3.6.4.13" evidence="3"/>
<dbReference type="Gene3D" id="3.30.70.2280">
    <property type="match status" value="1"/>
</dbReference>
<dbReference type="AlphaFoldDB" id="A0A452EK33"/>
<dbReference type="PROSITE" id="PS51195">
    <property type="entry name" value="Q_MOTIF"/>
    <property type="match status" value="1"/>
</dbReference>
<evidence type="ECO:0000313" key="13">
    <source>
        <dbReference type="Ensembl" id="ENSCHIP00000012298.1"/>
    </source>
</evidence>
<reference evidence="13" key="2">
    <citation type="submission" date="2025-08" db="UniProtKB">
        <authorList>
            <consortium name="Ensembl"/>
        </authorList>
    </citation>
    <scope>IDENTIFICATION</scope>
</reference>
<dbReference type="InterPro" id="IPR035979">
    <property type="entry name" value="RBD_domain_sf"/>
</dbReference>
<comment type="subcellular location">
    <subcellularLocation>
        <location evidence="1">Cytoplasm</location>
    </subcellularLocation>
</comment>
<evidence type="ECO:0000256" key="3">
    <source>
        <dbReference type="ARBA" id="ARBA00012552"/>
    </source>
</evidence>
<dbReference type="Pfam" id="PF08152">
    <property type="entry name" value="GUCT"/>
    <property type="match status" value="1"/>
</dbReference>
<dbReference type="GeneTree" id="ENSGT00940000155043"/>
<dbReference type="GO" id="GO:0005730">
    <property type="term" value="C:nucleolus"/>
    <property type="evidence" value="ECO:0007669"/>
    <property type="project" value="UniProtKB-SubCell"/>
</dbReference>
<dbReference type="InterPro" id="IPR014001">
    <property type="entry name" value="Helicase_ATP-bd"/>
</dbReference>
<dbReference type="GO" id="GO:0003724">
    <property type="term" value="F:RNA helicase activity"/>
    <property type="evidence" value="ECO:0007669"/>
    <property type="project" value="UniProtKB-EC"/>
</dbReference>
<dbReference type="InterPro" id="IPR027417">
    <property type="entry name" value="P-loop_NTPase"/>
</dbReference>
<dbReference type="GO" id="GO:0005829">
    <property type="term" value="C:cytosol"/>
    <property type="evidence" value="ECO:0007669"/>
    <property type="project" value="TreeGrafter"/>
</dbReference>
<keyword evidence="4" id="KW-0547">Nucleotide-binding</keyword>
<evidence type="ECO:0000259" key="10">
    <source>
        <dbReference type="PROSITE" id="PS51192"/>
    </source>
</evidence>